<name>A0ABM9DHS0_9HYPH</name>
<evidence type="ECO:0000313" key="3">
    <source>
        <dbReference type="Proteomes" id="UP001153050"/>
    </source>
</evidence>
<gene>
    <name evidence="2" type="ORF">MES5069_130073</name>
</gene>
<feature type="domain" description="Polymerase nucleotidyl transferase" evidence="1">
    <location>
        <begin position="35"/>
        <end position="93"/>
    </location>
</feature>
<dbReference type="InterPro" id="IPR043519">
    <property type="entry name" value="NT_sf"/>
</dbReference>
<reference evidence="2 3" key="1">
    <citation type="submission" date="2022-03" db="EMBL/GenBank/DDBJ databases">
        <authorList>
            <person name="Brunel B."/>
        </authorList>
    </citation>
    <scope>NUCLEOTIDE SEQUENCE [LARGE SCALE GENOMIC DNA]</scope>
    <source>
        <strain evidence="2">STM5069sample</strain>
    </source>
</reference>
<dbReference type="EMBL" id="CAKXZT010000035">
    <property type="protein sequence ID" value="CAH2396138.1"/>
    <property type="molecule type" value="Genomic_DNA"/>
</dbReference>
<dbReference type="SUPFAM" id="SSF81301">
    <property type="entry name" value="Nucleotidyltransferase"/>
    <property type="match status" value="1"/>
</dbReference>
<keyword evidence="3" id="KW-1185">Reference proteome</keyword>
<comment type="caution">
    <text evidence="2">The sequence shown here is derived from an EMBL/GenBank/DDBJ whole genome shotgun (WGS) entry which is preliminary data.</text>
</comment>
<organism evidence="2 3">
    <name type="scientific">Mesorhizobium escarrei</name>
    <dbReference type="NCBI Taxonomy" id="666018"/>
    <lineage>
        <taxon>Bacteria</taxon>
        <taxon>Pseudomonadati</taxon>
        <taxon>Pseudomonadota</taxon>
        <taxon>Alphaproteobacteria</taxon>
        <taxon>Hyphomicrobiales</taxon>
        <taxon>Phyllobacteriaceae</taxon>
        <taxon>Mesorhizobium</taxon>
    </lineage>
</organism>
<accession>A0ABM9DHS0</accession>
<dbReference type="Gene3D" id="3.30.460.10">
    <property type="entry name" value="Beta Polymerase, domain 2"/>
    <property type="match status" value="1"/>
</dbReference>
<dbReference type="Proteomes" id="UP001153050">
    <property type="component" value="Unassembled WGS sequence"/>
</dbReference>
<dbReference type="CDD" id="cd05403">
    <property type="entry name" value="NT_KNTase_like"/>
    <property type="match status" value="1"/>
</dbReference>
<sequence>MPITALDRLRGNDASRWSHIAAAERRSIECLEVLARIANDLLPTDEGSFVVFGSLARGEYTAGSDLDWTVLIDGRADSLHLQIIHKLKTELEKADFKIPGPTEVFGGLIFSHDLVHAIGGDEDTNKNMTRRLLLLLESAPIHAAGSVETHARIVQAILNRYVQEDASFIGSNKRADRIPRFLLNDVVRFWRTMAVDYANKYRARGGQKWALRNIKLRMSRKLLFVSGFFMCLSWALQDHAQKSDDFEIQDLVDHLLAWTQRSPLVSLAGVVERYAPELASDIFDNYDSFLAVLDDEIRRTRLENLSPDEAYEDEVFLEARGVATKFDEALTKLLFEADAGVAKLVQKYGVF</sequence>
<dbReference type="Pfam" id="PF01909">
    <property type="entry name" value="NTP_transf_2"/>
    <property type="match status" value="1"/>
</dbReference>
<evidence type="ECO:0000259" key="1">
    <source>
        <dbReference type="Pfam" id="PF01909"/>
    </source>
</evidence>
<proteinExistence type="predicted"/>
<dbReference type="InterPro" id="IPR002934">
    <property type="entry name" value="Polymerase_NTP_transf_dom"/>
</dbReference>
<protein>
    <recommendedName>
        <fullName evidence="1">Polymerase nucleotidyl transferase domain-containing protein</fullName>
    </recommendedName>
</protein>
<evidence type="ECO:0000313" key="2">
    <source>
        <dbReference type="EMBL" id="CAH2396138.1"/>
    </source>
</evidence>